<dbReference type="PRINTS" id="PR00507">
    <property type="entry name" value="N12N6MTFRASE"/>
</dbReference>
<dbReference type="Gene3D" id="3.40.50.150">
    <property type="entry name" value="Vaccinia Virus protein VP39"/>
    <property type="match status" value="1"/>
</dbReference>
<dbReference type="PANTHER" id="PTHR42933">
    <property type="entry name" value="SLR6095 PROTEIN"/>
    <property type="match status" value="1"/>
</dbReference>
<evidence type="ECO:0000256" key="2">
    <source>
        <dbReference type="ARBA" id="ARBA00011900"/>
    </source>
</evidence>
<keyword evidence="6" id="KW-0680">Restriction system</keyword>
<name>A0A918TRE0_9BACT</name>
<dbReference type="PROSITE" id="PS00092">
    <property type="entry name" value="N6_MTASE"/>
    <property type="match status" value="1"/>
</dbReference>
<comment type="caution">
    <text evidence="9">The sequence shown here is derived from an EMBL/GenBank/DDBJ whole genome shotgun (WGS) entry which is preliminary data.</text>
</comment>
<proteinExistence type="inferred from homology"/>
<reference evidence="9" key="1">
    <citation type="journal article" date="2014" name="Int. J. Syst. Evol. Microbiol.">
        <title>Complete genome sequence of Corynebacterium casei LMG S-19264T (=DSM 44701T), isolated from a smear-ripened cheese.</title>
        <authorList>
            <consortium name="US DOE Joint Genome Institute (JGI-PGF)"/>
            <person name="Walter F."/>
            <person name="Albersmeier A."/>
            <person name="Kalinowski J."/>
            <person name="Ruckert C."/>
        </authorList>
    </citation>
    <scope>NUCLEOTIDE SEQUENCE</scope>
    <source>
        <strain evidence="9">KCTC 12988</strain>
    </source>
</reference>
<evidence type="ECO:0000256" key="6">
    <source>
        <dbReference type="ARBA" id="ARBA00022747"/>
    </source>
</evidence>
<keyword evidence="4" id="KW-0808">Transferase</keyword>
<dbReference type="GO" id="GO:0009007">
    <property type="term" value="F:site-specific DNA-methyltransferase (adenine-specific) activity"/>
    <property type="evidence" value="ECO:0007669"/>
    <property type="project" value="UniProtKB-EC"/>
</dbReference>
<dbReference type="SUPFAM" id="SSF53335">
    <property type="entry name" value="S-adenosyl-L-methionine-dependent methyltransferases"/>
    <property type="match status" value="1"/>
</dbReference>
<evidence type="ECO:0000259" key="8">
    <source>
        <dbReference type="Pfam" id="PF02384"/>
    </source>
</evidence>
<keyword evidence="3 9" id="KW-0489">Methyltransferase</keyword>
<dbReference type="Proteomes" id="UP000644507">
    <property type="component" value="Unassembled WGS sequence"/>
</dbReference>
<evidence type="ECO:0000256" key="7">
    <source>
        <dbReference type="ARBA" id="ARBA00047942"/>
    </source>
</evidence>
<dbReference type="RefSeq" id="WP_189571242.1">
    <property type="nucleotide sequence ID" value="NZ_BMXI01000012.1"/>
</dbReference>
<evidence type="ECO:0000256" key="3">
    <source>
        <dbReference type="ARBA" id="ARBA00022603"/>
    </source>
</evidence>
<accession>A0A918TRE0</accession>
<dbReference type="EMBL" id="BMXI01000012">
    <property type="protein sequence ID" value="GHC59869.1"/>
    <property type="molecule type" value="Genomic_DNA"/>
</dbReference>
<evidence type="ECO:0000313" key="10">
    <source>
        <dbReference type="Proteomes" id="UP000644507"/>
    </source>
</evidence>
<evidence type="ECO:0000256" key="1">
    <source>
        <dbReference type="ARBA" id="ARBA00006594"/>
    </source>
</evidence>
<comment type="similarity">
    <text evidence="1">Belongs to the N(4)/N(6)-methyltransferase family.</text>
</comment>
<gene>
    <name evidence="9" type="ORF">GCM10007100_28920</name>
</gene>
<evidence type="ECO:0000256" key="5">
    <source>
        <dbReference type="ARBA" id="ARBA00022691"/>
    </source>
</evidence>
<dbReference type="InterPro" id="IPR051537">
    <property type="entry name" value="DNA_Adenine_Mtase"/>
</dbReference>
<keyword evidence="5" id="KW-0949">S-adenosyl-L-methionine</keyword>
<dbReference type="GO" id="GO:0009307">
    <property type="term" value="P:DNA restriction-modification system"/>
    <property type="evidence" value="ECO:0007669"/>
    <property type="project" value="UniProtKB-KW"/>
</dbReference>
<dbReference type="PANTHER" id="PTHR42933:SF1">
    <property type="entry name" value="SITE-SPECIFIC DNA-METHYLTRANSFERASE (ADENINE-SPECIFIC)"/>
    <property type="match status" value="1"/>
</dbReference>
<evidence type="ECO:0000256" key="4">
    <source>
        <dbReference type="ARBA" id="ARBA00022679"/>
    </source>
</evidence>
<evidence type="ECO:0000313" key="9">
    <source>
        <dbReference type="EMBL" id="GHC59869.1"/>
    </source>
</evidence>
<dbReference type="InterPro" id="IPR029063">
    <property type="entry name" value="SAM-dependent_MTases_sf"/>
</dbReference>
<organism evidence="9 10">
    <name type="scientific">Roseibacillus persicicus</name>
    <dbReference type="NCBI Taxonomy" id="454148"/>
    <lineage>
        <taxon>Bacteria</taxon>
        <taxon>Pseudomonadati</taxon>
        <taxon>Verrucomicrobiota</taxon>
        <taxon>Verrucomicrobiia</taxon>
        <taxon>Verrucomicrobiales</taxon>
        <taxon>Verrucomicrobiaceae</taxon>
        <taxon>Roseibacillus</taxon>
    </lineage>
</organism>
<dbReference type="GO" id="GO:0032259">
    <property type="term" value="P:methylation"/>
    <property type="evidence" value="ECO:0007669"/>
    <property type="project" value="UniProtKB-KW"/>
</dbReference>
<dbReference type="GO" id="GO:0008170">
    <property type="term" value="F:N-methyltransferase activity"/>
    <property type="evidence" value="ECO:0007669"/>
    <property type="project" value="InterPro"/>
</dbReference>
<dbReference type="GO" id="GO:0003677">
    <property type="term" value="F:DNA binding"/>
    <property type="evidence" value="ECO:0007669"/>
    <property type="project" value="InterPro"/>
</dbReference>
<protein>
    <recommendedName>
        <fullName evidence="2">site-specific DNA-methyltransferase (adenine-specific)</fullName>
        <ecNumber evidence="2">2.1.1.72</ecNumber>
    </recommendedName>
</protein>
<comment type="catalytic activity">
    <reaction evidence="7">
        <text>a 2'-deoxyadenosine in DNA + S-adenosyl-L-methionine = an N(6)-methyl-2'-deoxyadenosine in DNA + S-adenosyl-L-homocysteine + H(+)</text>
        <dbReference type="Rhea" id="RHEA:15197"/>
        <dbReference type="Rhea" id="RHEA-COMP:12418"/>
        <dbReference type="Rhea" id="RHEA-COMP:12419"/>
        <dbReference type="ChEBI" id="CHEBI:15378"/>
        <dbReference type="ChEBI" id="CHEBI:57856"/>
        <dbReference type="ChEBI" id="CHEBI:59789"/>
        <dbReference type="ChEBI" id="CHEBI:90615"/>
        <dbReference type="ChEBI" id="CHEBI:90616"/>
        <dbReference type="EC" id="2.1.1.72"/>
    </reaction>
</comment>
<dbReference type="EC" id="2.1.1.72" evidence="2"/>
<dbReference type="AlphaFoldDB" id="A0A918TRE0"/>
<dbReference type="InterPro" id="IPR002052">
    <property type="entry name" value="DNA_methylase_N6_adenine_CS"/>
</dbReference>
<dbReference type="InterPro" id="IPR003356">
    <property type="entry name" value="DNA_methylase_A-5"/>
</dbReference>
<feature type="domain" description="DNA methylase adenine-specific" evidence="8">
    <location>
        <begin position="181"/>
        <end position="500"/>
    </location>
</feature>
<dbReference type="Pfam" id="PF02384">
    <property type="entry name" value="N6_Mtase"/>
    <property type="match status" value="1"/>
</dbReference>
<reference evidence="9" key="2">
    <citation type="submission" date="2020-09" db="EMBL/GenBank/DDBJ databases">
        <authorList>
            <person name="Sun Q."/>
            <person name="Kim S."/>
        </authorList>
    </citation>
    <scope>NUCLEOTIDE SEQUENCE</scope>
    <source>
        <strain evidence="9">KCTC 12988</strain>
    </source>
</reference>
<keyword evidence="10" id="KW-1185">Reference proteome</keyword>
<sequence>MTTAHQFQEQARTLIDDLKAVCARFGLGNDAAEFKIITQVFLYKFLNDKFAYKAKQIEPALAQADSWEDAITELSDNDFEMLTMQLGAGTAKLQPQHFLATLFASQDKKDFHKTFDATLIGIAALNSEVFSVRTAGGSRIQLFDRVTEFISDPSQRDPFAKALINKLITFSFEHIFAEGFDFYSTLFEYLIKDYNSDAGGKYAEYYTPHAVAKIMAAILVPSTGKKLSSVSCYDPAAGSGTLLMNLAHAIGEDRCAIYTQDISQKSSGLLRLNLILNNLVHSIPNVIQGNTISEPYPFHLKTDGAPEKFDFIVSNPPFKLDFSDYRDDLDTKANKERFFAGLPNVPKKAKDKMAIYQLFLQHIVTSLAKGGRAAVVVPTGFLTAQSGIDKKIRQHLVENKMLAGVVSMPSNIFATTGTNVSILFIDDNNDGDVVLLDASKLGKKVKEGKNEKTLLSAAEEEQIIGTFNEKRAVEDLSVVVSYEQIAEKNYSLSAGQHFEVKINFLDISATEFQNQVKASRARLSESFLAAHRLEKLIEKQLNSLNFE</sequence>